<evidence type="ECO:0000313" key="4">
    <source>
        <dbReference type="Proteomes" id="UP000017836"/>
    </source>
</evidence>
<feature type="repeat" description="PPR" evidence="2">
    <location>
        <begin position="15"/>
        <end position="49"/>
    </location>
</feature>
<dbReference type="InterPro" id="IPR046960">
    <property type="entry name" value="PPR_At4g14850-like_plant"/>
</dbReference>
<dbReference type="InterPro" id="IPR011990">
    <property type="entry name" value="TPR-like_helical_dom_sf"/>
</dbReference>
<evidence type="ECO:0000256" key="2">
    <source>
        <dbReference type="PROSITE-ProRule" id="PRU00708"/>
    </source>
</evidence>
<reference evidence="4" key="1">
    <citation type="journal article" date="2013" name="Science">
        <title>The Amborella genome and the evolution of flowering plants.</title>
        <authorList>
            <consortium name="Amborella Genome Project"/>
        </authorList>
    </citation>
    <scope>NUCLEOTIDE SEQUENCE [LARGE SCALE GENOMIC DNA]</scope>
</reference>
<protein>
    <recommendedName>
        <fullName evidence="5">Pentacotripeptide-repeat region of PRORP domain-containing protein</fullName>
    </recommendedName>
</protein>
<dbReference type="NCBIfam" id="TIGR00756">
    <property type="entry name" value="PPR"/>
    <property type="match status" value="1"/>
</dbReference>
<organism evidence="3 4">
    <name type="scientific">Amborella trichopoda</name>
    <dbReference type="NCBI Taxonomy" id="13333"/>
    <lineage>
        <taxon>Eukaryota</taxon>
        <taxon>Viridiplantae</taxon>
        <taxon>Streptophyta</taxon>
        <taxon>Embryophyta</taxon>
        <taxon>Tracheophyta</taxon>
        <taxon>Spermatophyta</taxon>
        <taxon>Magnoliopsida</taxon>
        <taxon>Amborellales</taxon>
        <taxon>Amborellaceae</taxon>
        <taxon>Amborella</taxon>
    </lineage>
</organism>
<gene>
    <name evidence="3" type="ORF">AMTR_s00010p00121230</name>
</gene>
<dbReference type="GO" id="GO:0003723">
    <property type="term" value="F:RNA binding"/>
    <property type="evidence" value="ECO:0007669"/>
    <property type="project" value="InterPro"/>
</dbReference>
<dbReference type="PANTHER" id="PTHR47926:SF359">
    <property type="entry name" value="PENTACOTRIPEPTIDE-REPEAT REGION OF PRORP DOMAIN-CONTAINING PROTEIN"/>
    <property type="match status" value="1"/>
</dbReference>
<dbReference type="eggNOG" id="KOG4197">
    <property type="taxonomic scope" value="Eukaryota"/>
</dbReference>
<dbReference type="Gene3D" id="1.25.40.10">
    <property type="entry name" value="Tetratricopeptide repeat domain"/>
    <property type="match status" value="2"/>
</dbReference>
<feature type="non-terminal residue" evidence="3">
    <location>
        <position position="135"/>
    </location>
</feature>
<dbReference type="PANTHER" id="PTHR47926">
    <property type="entry name" value="PENTATRICOPEPTIDE REPEAT-CONTAINING PROTEIN"/>
    <property type="match status" value="1"/>
</dbReference>
<dbReference type="InterPro" id="IPR002885">
    <property type="entry name" value="PPR_rpt"/>
</dbReference>
<dbReference type="Pfam" id="PF01535">
    <property type="entry name" value="PPR"/>
    <property type="match status" value="2"/>
</dbReference>
<dbReference type="FunFam" id="1.25.40.10:FF:000344">
    <property type="entry name" value="Pentatricopeptide repeat-containing protein"/>
    <property type="match status" value="1"/>
</dbReference>
<evidence type="ECO:0000313" key="3">
    <source>
        <dbReference type="EMBL" id="ERM94099.1"/>
    </source>
</evidence>
<dbReference type="Gramene" id="ERM94099">
    <property type="protein sequence ID" value="ERM94099"/>
    <property type="gene ID" value="AMTR_s00010p00121230"/>
</dbReference>
<accession>W1NFX3</accession>
<dbReference type="Proteomes" id="UP000017836">
    <property type="component" value="Unassembled WGS sequence"/>
</dbReference>
<keyword evidence="1" id="KW-0677">Repeat</keyword>
<evidence type="ECO:0008006" key="5">
    <source>
        <dbReference type="Google" id="ProtNLM"/>
    </source>
</evidence>
<dbReference type="HOGENOM" id="CLU_002706_21_3_1"/>
<dbReference type="AlphaFoldDB" id="W1NFX3"/>
<dbReference type="EMBL" id="KI397513">
    <property type="protein sequence ID" value="ERM94099.1"/>
    <property type="molecule type" value="Genomic_DNA"/>
</dbReference>
<name>W1NFX3_AMBTC</name>
<dbReference type="OMA" id="VIAMCAI"/>
<evidence type="ECO:0000256" key="1">
    <source>
        <dbReference type="ARBA" id="ARBA00022737"/>
    </source>
</evidence>
<dbReference type="PROSITE" id="PS51375">
    <property type="entry name" value="PPR"/>
    <property type="match status" value="1"/>
</dbReference>
<proteinExistence type="predicted"/>
<sequence>MDYAHLLFQQMHKPRPFIWNTLIRSYYKTHLFSHALSLYDQMHVSNVRPDEFTFPFVLKACAGLIAQREGSQVHALIIKYGFDSEDIVQTELIIMYVRFGELDFAERMFERIPKRDLISWNALIGALAQNGHANK</sequence>
<dbReference type="Pfam" id="PF13041">
    <property type="entry name" value="PPR_2"/>
    <property type="match status" value="1"/>
</dbReference>
<dbReference type="GO" id="GO:0009451">
    <property type="term" value="P:RNA modification"/>
    <property type="evidence" value="ECO:0007669"/>
    <property type="project" value="InterPro"/>
</dbReference>
<keyword evidence="4" id="KW-1185">Reference proteome</keyword>